<evidence type="ECO:0000256" key="3">
    <source>
        <dbReference type="ARBA" id="ARBA00022452"/>
    </source>
</evidence>
<dbReference type="InterPro" id="IPR008969">
    <property type="entry name" value="CarboxyPept-like_regulatory"/>
</dbReference>
<reference evidence="9 10" key="1">
    <citation type="submission" date="2018-06" db="EMBL/GenBank/DDBJ databases">
        <authorList>
            <consortium name="Pathogen Informatics"/>
            <person name="Doyle S."/>
        </authorList>
    </citation>
    <scope>NUCLEOTIDE SEQUENCE [LARGE SCALE GENOMIC DNA]</scope>
    <source>
        <strain evidence="9 10">NCTC11343</strain>
    </source>
</reference>
<keyword evidence="2 7" id="KW-0813">Transport</keyword>
<evidence type="ECO:0000256" key="4">
    <source>
        <dbReference type="ARBA" id="ARBA00022692"/>
    </source>
</evidence>
<dbReference type="GO" id="GO:0009279">
    <property type="term" value="C:cell outer membrane"/>
    <property type="evidence" value="ECO:0007669"/>
    <property type="project" value="UniProtKB-SubCell"/>
</dbReference>
<protein>
    <submittedName>
        <fullName evidence="9">Outer membrane receptor for ferrienterochelin and colicins</fullName>
    </submittedName>
</protein>
<keyword evidence="5 7" id="KW-0472">Membrane</keyword>
<evidence type="ECO:0000256" key="2">
    <source>
        <dbReference type="ARBA" id="ARBA00022448"/>
    </source>
</evidence>
<evidence type="ECO:0000313" key="9">
    <source>
        <dbReference type="EMBL" id="SPZ84667.1"/>
    </source>
</evidence>
<evidence type="ECO:0000256" key="7">
    <source>
        <dbReference type="PROSITE-ProRule" id="PRU01360"/>
    </source>
</evidence>
<dbReference type="Gene3D" id="2.40.170.20">
    <property type="entry name" value="TonB-dependent receptor, beta-barrel domain"/>
    <property type="match status" value="1"/>
</dbReference>
<keyword evidence="6 7" id="KW-0998">Cell outer membrane</keyword>
<keyword evidence="3 7" id="KW-1134">Transmembrane beta strand</keyword>
<dbReference type="NCBIfam" id="TIGR04057">
    <property type="entry name" value="SusC_RagA_signa"/>
    <property type="match status" value="1"/>
</dbReference>
<dbReference type="InterPro" id="IPR037066">
    <property type="entry name" value="Plug_dom_sf"/>
</dbReference>
<dbReference type="InterPro" id="IPR023996">
    <property type="entry name" value="TonB-dep_OMP_SusC/RagA"/>
</dbReference>
<sequence length="1090" mass="120673">MYKLKTIQGAGKKAKLFAALLAIQCVSHANNLAMANVNQSKIKLQDKEYTLAKFAKEIERQSSYVFLYDNSQINDNQKIRINHKDGSIVEILDDNLKELSYSYKIVNNTIVLKRKIDDIPLRNTINIQQLVKGRVTDGDGKALTGVTIRNTTTGKQTETDSKGEFSIEATTTHQLSFSSIGYETISSTVGSNSYLNIQLKTANNQLEQIVVVGFGTQKKKDITGAIATMSTKDIEDRPVTQLASAMEGKMAGVEIVKSSGQPQAGFSIRVRGTSTITAGSNPLYIVDGVPTENISELNPSDIQSISVLKDAASAAVYGSSGANGVVLITTKRGTNGKTQVNFETYQGFSGIRKKPSVLNAAQYRELMTEMGEALDWSKYTADTNWPDQLFRTGHSQKYQASVRGGDEKTGFYISGSYQKDNGTVITNTVNKVNFKVNLDHQINKIFKVGTSLSYNRWYDVDITENSRNGVIMNAYLGSPVIGIYGDKGAFTVDPFYTDLDNPVALATGNEHSYINNRFTGNAFVEANILPGLKFKSLFGYEKFNNQYRSFVDPFRTTEGRKYKGMATLQQQDNQYWMSENTLNYNRTFSDKHHFTGLLGYITTKTQTTTSNIATQNFANPAIHTVNGGSMITAMPTAVDAAVSTVSGIAKIGYDYNDKYLFTANLRADASSVFGPNNRWGYFPSFSAGWRLSNEDFFSSLKNTVNDLKIRASWGKVGNSQIPAFSYLGLVDVTGSYNIGDQVVPGYTPATLDNPNLKWETTNQTDIGVDASFFNSRLIFGADYYAKRTVGLLLSSRVPYSSGYRTALKNLGDLQNRGFEFELSSRNFVHDFKWNTTVTFGLNRNKVLNIDGGTYYDGNIDGRGNSTIAKEGVALGSFWGYIAKGVNPETGDMIYQMADPEAGLQTSDMAIIGNATPKFSYGMTNDFSYKNFNFSFFLQGVQGNDILNATRIYTEGMWEPRNQSVAVLNRWTVDNNNSTMPRPDLNNTDDNYNSQISSRFVEKGSYLRVKSMTLAYTLPKQVLERWKLNKVRFYVTGENLLTFTKYSGLDPEVSMYGGTNQQTVSSNMAPGIDFGTSPQARTFIVGLNLTF</sequence>
<keyword evidence="4 7" id="KW-0812">Transmembrane</keyword>
<name>A0A2X2IR03_SPHMU</name>
<dbReference type="Pfam" id="PF13715">
    <property type="entry name" value="CarbopepD_reg_2"/>
    <property type="match status" value="1"/>
</dbReference>
<proteinExistence type="inferred from homology"/>
<dbReference type="InterPro" id="IPR039426">
    <property type="entry name" value="TonB-dep_rcpt-like"/>
</dbReference>
<dbReference type="PROSITE" id="PS52016">
    <property type="entry name" value="TONB_DEPENDENT_REC_3"/>
    <property type="match status" value="1"/>
</dbReference>
<organism evidence="9 10">
    <name type="scientific">Sphingobacterium multivorum</name>
    <dbReference type="NCBI Taxonomy" id="28454"/>
    <lineage>
        <taxon>Bacteria</taxon>
        <taxon>Pseudomonadati</taxon>
        <taxon>Bacteroidota</taxon>
        <taxon>Sphingobacteriia</taxon>
        <taxon>Sphingobacteriales</taxon>
        <taxon>Sphingobacteriaceae</taxon>
        <taxon>Sphingobacterium</taxon>
    </lineage>
</organism>
<dbReference type="InterPro" id="IPR036942">
    <property type="entry name" value="Beta-barrel_TonB_sf"/>
</dbReference>
<evidence type="ECO:0000313" key="10">
    <source>
        <dbReference type="Proteomes" id="UP000251241"/>
    </source>
</evidence>
<dbReference type="SUPFAM" id="SSF49464">
    <property type="entry name" value="Carboxypeptidase regulatory domain-like"/>
    <property type="match status" value="1"/>
</dbReference>
<dbReference type="Pfam" id="PF07715">
    <property type="entry name" value="Plug"/>
    <property type="match status" value="1"/>
</dbReference>
<evidence type="ECO:0000256" key="1">
    <source>
        <dbReference type="ARBA" id="ARBA00004571"/>
    </source>
</evidence>
<evidence type="ECO:0000256" key="5">
    <source>
        <dbReference type="ARBA" id="ARBA00023136"/>
    </source>
</evidence>
<dbReference type="AlphaFoldDB" id="A0A2X2IR03"/>
<dbReference type="RefSeq" id="WP_112374092.1">
    <property type="nucleotide sequence ID" value="NZ_CP069793.1"/>
</dbReference>
<dbReference type="InterPro" id="IPR012910">
    <property type="entry name" value="Plug_dom"/>
</dbReference>
<dbReference type="FunFam" id="2.170.130.10:FF:000008">
    <property type="entry name" value="SusC/RagA family TonB-linked outer membrane protein"/>
    <property type="match status" value="1"/>
</dbReference>
<gene>
    <name evidence="9" type="ORF">NCTC11343_01211</name>
</gene>
<feature type="domain" description="TonB-dependent receptor plug" evidence="8">
    <location>
        <begin position="218"/>
        <end position="325"/>
    </location>
</feature>
<dbReference type="InterPro" id="IPR023997">
    <property type="entry name" value="TonB-dep_OMP_SusC/RagA_CS"/>
</dbReference>
<dbReference type="Gene3D" id="2.170.130.10">
    <property type="entry name" value="TonB-dependent receptor, plug domain"/>
    <property type="match status" value="1"/>
</dbReference>
<dbReference type="SUPFAM" id="SSF56935">
    <property type="entry name" value="Porins"/>
    <property type="match status" value="1"/>
</dbReference>
<keyword evidence="9" id="KW-0675">Receptor</keyword>
<dbReference type="Proteomes" id="UP000251241">
    <property type="component" value="Unassembled WGS sequence"/>
</dbReference>
<dbReference type="Gene3D" id="2.60.40.1120">
    <property type="entry name" value="Carboxypeptidase-like, regulatory domain"/>
    <property type="match status" value="1"/>
</dbReference>
<comment type="similarity">
    <text evidence="7">Belongs to the TonB-dependent receptor family.</text>
</comment>
<evidence type="ECO:0000259" key="8">
    <source>
        <dbReference type="Pfam" id="PF07715"/>
    </source>
</evidence>
<evidence type="ECO:0000256" key="6">
    <source>
        <dbReference type="ARBA" id="ARBA00023237"/>
    </source>
</evidence>
<dbReference type="GeneID" id="97180654"/>
<dbReference type="EMBL" id="UAUU01000003">
    <property type="protein sequence ID" value="SPZ84667.1"/>
    <property type="molecule type" value="Genomic_DNA"/>
</dbReference>
<comment type="subcellular location">
    <subcellularLocation>
        <location evidence="1 7">Cell outer membrane</location>
        <topology evidence="1 7">Multi-pass membrane protein</topology>
    </subcellularLocation>
</comment>
<accession>A0A2X2IR03</accession>
<dbReference type="NCBIfam" id="TIGR04056">
    <property type="entry name" value="OMP_RagA_SusC"/>
    <property type="match status" value="1"/>
</dbReference>